<dbReference type="SMART" id="SM00382">
    <property type="entry name" value="AAA"/>
    <property type="match status" value="1"/>
</dbReference>
<keyword evidence="3" id="KW-0547">Nucleotide-binding</keyword>
<dbReference type="GO" id="GO:0015421">
    <property type="term" value="F:ABC-type oligopeptide transporter activity"/>
    <property type="evidence" value="ECO:0007669"/>
    <property type="project" value="TreeGrafter"/>
</dbReference>
<dbReference type="InterPro" id="IPR039421">
    <property type="entry name" value="Type_1_exporter"/>
</dbReference>
<dbReference type="PROSITE" id="PS00675">
    <property type="entry name" value="SIGMA54_INTERACT_1"/>
    <property type="match status" value="1"/>
</dbReference>
<sequence length="531" mass="59249">MTISGLIKSQKWRFALIFLLFILVAGLNTAASYFFKPATDALVKGNLNTSLSFFVVMIGAGIISIILDAIVQTIYSHQVQDYIGLLRQKIVHHFYQKNDQTVTEMQNELGNNFDMLTDNYATPVQTLISNSFTLIFTIGVLVQLNWTLVIFTAILAILNLLTPRIMEKATSKANQQVSIENSKLLKTIDHWLGGIQELRRYSSFSELFRTMNKTDSNFEGSNIHSAKVQSLSLFISSLANTISQIAISLWAGVLFFQGKMTIGAALVVGDFASQIFNAIWIYEQAMTQLKSVKSVNEETKKLEKAVPKNIEKLSDDLAELDINDLDVKYEHGEEIHYPNIKIKQGEKVLLTGDSGTGKSTLFKVILGQLKPKSGTVVFKDSSGKVIKPDLGKIGYIAQDSILFPESIQNNITMFNSALDSKVEEFVEKVQLKKDILKFPDGLETAVDLDKDNLSGGQKQKVVLARSQIHHSKFVLMDEATSAIDSEATKKILQELLKSDVTLILIAHNFDQNLRAMFDREIHLKGVKSNDN</sequence>
<evidence type="ECO:0000256" key="3">
    <source>
        <dbReference type="ARBA" id="ARBA00022741"/>
    </source>
</evidence>
<dbReference type="AlphaFoldDB" id="A0AAC8ZXQ3"/>
<keyword evidence="4 10" id="KW-0067">ATP-binding</keyword>
<dbReference type="PROSITE" id="PS50929">
    <property type="entry name" value="ABC_TM1F"/>
    <property type="match status" value="1"/>
</dbReference>
<protein>
    <submittedName>
        <fullName evidence="10">Antibiotic ABC transporter ATP-binding protein</fullName>
    </submittedName>
</protein>
<dbReference type="RefSeq" id="WP_054607496.1">
    <property type="nucleotide sequence ID" value="NZ_CP012381.1"/>
</dbReference>
<keyword evidence="2 7" id="KW-0812">Transmembrane</keyword>
<keyword evidence="6 7" id="KW-0472">Membrane</keyword>
<dbReference type="SUPFAM" id="SSF90123">
    <property type="entry name" value="ABC transporter transmembrane region"/>
    <property type="match status" value="1"/>
</dbReference>
<evidence type="ECO:0000259" key="9">
    <source>
        <dbReference type="PROSITE" id="PS50929"/>
    </source>
</evidence>
<dbReference type="Pfam" id="PF00664">
    <property type="entry name" value="ABC_membrane"/>
    <property type="match status" value="1"/>
</dbReference>
<dbReference type="Gene3D" id="1.20.1560.10">
    <property type="entry name" value="ABC transporter type 1, transmembrane domain"/>
    <property type="match status" value="1"/>
</dbReference>
<comment type="subcellular location">
    <subcellularLocation>
        <location evidence="1">Cell membrane</location>
        <topology evidence="1">Multi-pass membrane protein</topology>
    </subcellularLocation>
</comment>
<accession>A0AAC8ZXQ3</accession>
<evidence type="ECO:0000259" key="8">
    <source>
        <dbReference type="PROSITE" id="PS50893"/>
    </source>
</evidence>
<dbReference type="PANTHER" id="PTHR43394:SF1">
    <property type="entry name" value="ATP-BINDING CASSETTE SUB-FAMILY B MEMBER 10, MITOCHONDRIAL"/>
    <property type="match status" value="1"/>
</dbReference>
<evidence type="ECO:0000256" key="6">
    <source>
        <dbReference type="ARBA" id="ARBA00023136"/>
    </source>
</evidence>
<proteinExistence type="predicted"/>
<evidence type="ECO:0000256" key="2">
    <source>
        <dbReference type="ARBA" id="ARBA00022692"/>
    </source>
</evidence>
<dbReference type="EMBL" id="CP012381">
    <property type="protein sequence ID" value="ALI52994.1"/>
    <property type="molecule type" value="Genomic_DNA"/>
</dbReference>
<dbReference type="SUPFAM" id="SSF52540">
    <property type="entry name" value="P-loop containing nucleoside triphosphate hydrolases"/>
    <property type="match status" value="1"/>
</dbReference>
<dbReference type="InterPro" id="IPR011527">
    <property type="entry name" value="ABC1_TM_dom"/>
</dbReference>
<name>A0AAC8ZXQ3_LACHE</name>
<dbReference type="Proteomes" id="UP000063930">
    <property type="component" value="Chromosome"/>
</dbReference>
<keyword evidence="5 7" id="KW-1133">Transmembrane helix</keyword>
<evidence type="ECO:0000313" key="10">
    <source>
        <dbReference type="EMBL" id="ALI52994.1"/>
    </source>
</evidence>
<dbReference type="GO" id="GO:0005524">
    <property type="term" value="F:ATP binding"/>
    <property type="evidence" value="ECO:0007669"/>
    <property type="project" value="UniProtKB-KW"/>
</dbReference>
<evidence type="ECO:0000313" key="11">
    <source>
        <dbReference type="Proteomes" id="UP000063930"/>
    </source>
</evidence>
<feature type="transmembrane region" description="Helical" evidence="7">
    <location>
        <begin position="134"/>
        <end position="161"/>
    </location>
</feature>
<feature type="transmembrane region" description="Helical" evidence="7">
    <location>
        <begin position="47"/>
        <end position="67"/>
    </location>
</feature>
<reference evidence="10 11" key="1">
    <citation type="submission" date="2015-08" db="EMBL/GenBank/DDBJ databases">
        <title>Complete genome sequence of Lactobacillus helveticus CAUH18, a probiotic strain originated from koumiss.</title>
        <authorList>
            <person name="Yang Y."/>
            <person name="Hao Y."/>
        </authorList>
    </citation>
    <scope>NUCLEOTIDE SEQUENCE [LARGE SCALE GENOMIC DNA]</scope>
    <source>
        <strain evidence="10 11">CAUH18</strain>
    </source>
</reference>
<evidence type="ECO:0000256" key="7">
    <source>
        <dbReference type="SAM" id="Phobius"/>
    </source>
</evidence>
<organism evidence="10 11">
    <name type="scientific">Lactobacillus helveticus</name>
    <name type="common">Lactobacillus suntoryeus</name>
    <dbReference type="NCBI Taxonomy" id="1587"/>
    <lineage>
        <taxon>Bacteria</taxon>
        <taxon>Bacillati</taxon>
        <taxon>Bacillota</taxon>
        <taxon>Bacilli</taxon>
        <taxon>Lactobacillales</taxon>
        <taxon>Lactobacillaceae</taxon>
        <taxon>Lactobacillus</taxon>
    </lineage>
</organism>
<dbReference type="InterPro" id="IPR036640">
    <property type="entry name" value="ABC1_TM_sf"/>
</dbReference>
<evidence type="ECO:0000256" key="4">
    <source>
        <dbReference type="ARBA" id="ARBA00022840"/>
    </source>
</evidence>
<dbReference type="Pfam" id="PF00005">
    <property type="entry name" value="ABC_tran"/>
    <property type="match status" value="1"/>
</dbReference>
<dbReference type="InterPro" id="IPR027417">
    <property type="entry name" value="P-loop_NTPase"/>
</dbReference>
<dbReference type="Gene3D" id="3.40.50.300">
    <property type="entry name" value="P-loop containing nucleotide triphosphate hydrolases"/>
    <property type="match status" value="1"/>
</dbReference>
<dbReference type="GO" id="GO:0016887">
    <property type="term" value="F:ATP hydrolysis activity"/>
    <property type="evidence" value="ECO:0007669"/>
    <property type="project" value="InterPro"/>
</dbReference>
<evidence type="ECO:0000256" key="1">
    <source>
        <dbReference type="ARBA" id="ARBA00004651"/>
    </source>
</evidence>
<feature type="domain" description="ABC transporter" evidence="8">
    <location>
        <begin position="320"/>
        <end position="529"/>
    </location>
</feature>
<feature type="domain" description="ABC transmembrane type-1" evidence="9">
    <location>
        <begin position="15"/>
        <end position="291"/>
    </location>
</feature>
<dbReference type="PANTHER" id="PTHR43394">
    <property type="entry name" value="ATP-DEPENDENT PERMEASE MDL1, MITOCHONDRIAL"/>
    <property type="match status" value="1"/>
</dbReference>
<evidence type="ECO:0000256" key="5">
    <source>
        <dbReference type="ARBA" id="ARBA00022989"/>
    </source>
</evidence>
<gene>
    <name evidence="10" type="ORF">ALV80_07970</name>
</gene>
<feature type="transmembrane region" description="Helical" evidence="7">
    <location>
        <begin position="12"/>
        <end position="35"/>
    </location>
</feature>
<dbReference type="InterPro" id="IPR003439">
    <property type="entry name" value="ABC_transporter-like_ATP-bd"/>
</dbReference>
<dbReference type="InterPro" id="IPR003593">
    <property type="entry name" value="AAA+_ATPase"/>
</dbReference>
<dbReference type="GO" id="GO:0005886">
    <property type="term" value="C:plasma membrane"/>
    <property type="evidence" value="ECO:0007669"/>
    <property type="project" value="UniProtKB-SubCell"/>
</dbReference>
<dbReference type="InterPro" id="IPR025662">
    <property type="entry name" value="Sigma_54_int_dom_ATP-bd_1"/>
</dbReference>
<dbReference type="PROSITE" id="PS50893">
    <property type="entry name" value="ABC_TRANSPORTER_2"/>
    <property type="match status" value="1"/>
</dbReference>